<evidence type="ECO:0000313" key="7">
    <source>
        <dbReference type="EMBL" id="WQF90226.1"/>
    </source>
</evidence>
<dbReference type="InterPro" id="IPR042099">
    <property type="entry name" value="ANL_N_sf"/>
</dbReference>
<dbReference type="Pfam" id="PF00550">
    <property type="entry name" value="PP-binding"/>
    <property type="match status" value="1"/>
</dbReference>
<gene>
    <name evidence="7" type="ORF">CDEST_15240</name>
</gene>
<dbReference type="InterPro" id="IPR013120">
    <property type="entry name" value="FAR_NAD-bd"/>
</dbReference>
<evidence type="ECO:0000256" key="3">
    <source>
        <dbReference type="ARBA" id="ARBA00022857"/>
    </source>
</evidence>
<dbReference type="Gene3D" id="3.40.50.720">
    <property type="entry name" value="NAD(P)-binding Rossmann-like Domain"/>
    <property type="match status" value="1"/>
</dbReference>
<dbReference type="PANTHER" id="PTHR43439">
    <property type="entry name" value="PHENYLACETATE-COENZYME A LIGASE"/>
    <property type="match status" value="1"/>
</dbReference>
<dbReference type="InterPro" id="IPR036291">
    <property type="entry name" value="NAD(P)-bd_dom_sf"/>
</dbReference>
<dbReference type="Gene3D" id="3.40.50.12780">
    <property type="entry name" value="N-terminal domain of ligase-like"/>
    <property type="match status" value="1"/>
</dbReference>
<dbReference type="EMBL" id="CP137315">
    <property type="protein sequence ID" value="WQF90226.1"/>
    <property type="molecule type" value="Genomic_DNA"/>
</dbReference>
<dbReference type="InterPro" id="IPR051414">
    <property type="entry name" value="Adenylate-forming_Reductase"/>
</dbReference>
<evidence type="ECO:0000313" key="8">
    <source>
        <dbReference type="Proteomes" id="UP001322277"/>
    </source>
</evidence>
<reference evidence="8" key="1">
    <citation type="journal article" date="2023" name="bioRxiv">
        <title>Complete genome of the Medicago anthracnose fungus, Colletotrichum destructivum, reveals a mini-chromosome-like region within a core chromosome.</title>
        <authorList>
            <person name="Lapalu N."/>
            <person name="Simon A."/>
            <person name="Lu A."/>
            <person name="Plaumann P.-L."/>
            <person name="Amselem J."/>
            <person name="Pigne S."/>
            <person name="Auger A."/>
            <person name="Koch C."/>
            <person name="Dallery J.-F."/>
            <person name="O'Connell R.J."/>
        </authorList>
    </citation>
    <scope>NUCLEOTIDE SEQUENCE [LARGE SCALE GENOMIC DNA]</scope>
    <source>
        <strain evidence="8">CBS 520.97</strain>
    </source>
</reference>
<name>A0AAX4J420_9PEZI</name>
<evidence type="ECO:0000259" key="4">
    <source>
        <dbReference type="Pfam" id="PF00501"/>
    </source>
</evidence>
<dbReference type="Pfam" id="PF00501">
    <property type="entry name" value="AMP-binding"/>
    <property type="match status" value="1"/>
</dbReference>
<evidence type="ECO:0000256" key="2">
    <source>
        <dbReference type="ARBA" id="ARBA00022553"/>
    </source>
</evidence>
<dbReference type="RefSeq" id="XP_062787447.1">
    <property type="nucleotide sequence ID" value="XM_062931396.1"/>
</dbReference>
<dbReference type="GeneID" id="87951740"/>
<dbReference type="SUPFAM" id="SSF56801">
    <property type="entry name" value="Acetyl-CoA synthetase-like"/>
    <property type="match status" value="1"/>
</dbReference>
<dbReference type="SUPFAM" id="SSF51735">
    <property type="entry name" value="NAD(P)-binding Rossmann-fold domains"/>
    <property type="match status" value="1"/>
</dbReference>
<dbReference type="SUPFAM" id="SSF47336">
    <property type="entry name" value="ACP-like"/>
    <property type="match status" value="1"/>
</dbReference>
<feature type="domain" description="AMP-dependent synthetase/ligase" evidence="4">
    <location>
        <begin position="17"/>
        <end position="338"/>
    </location>
</feature>
<dbReference type="PANTHER" id="PTHR43439:SF2">
    <property type="entry name" value="ENZYME, PUTATIVE (JCVI)-RELATED"/>
    <property type="match status" value="1"/>
</dbReference>
<evidence type="ECO:0000259" key="5">
    <source>
        <dbReference type="Pfam" id="PF00550"/>
    </source>
</evidence>
<dbReference type="Proteomes" id="UP001322277">
    <property type="component" value="Chromosome 11"/>
</dbReference>
<dbReference type="Gene3D" id="1.10.1200.10">
    <property type="entry name" value="ACP-like"/>
    <property type="match status" value="1"/>
</dbReference>
<dbReference type="InterPro" id="IPR000873">
    <property type="entry name" value="AMP-dep_synth/lig_dom"/>
</dbReference>
<dbReference type="Pfam" id="PF23562">
    <property type="entry name" value="AMP-binding_C_3"/>
    <property type="match status" value="1"/>
</dbReference>
<keyword evidence="2" id="KW-0597">Phosphoprotein</keyword>
<keyword evidence="1" id="KW-0596">Phosphopantetheine</keyword>
<feature type="domain" description="Carrier" evidence="5">
    <location>
        <begin position="578"/>
        <end position="637"/>
    </location>
</feature>
<dbReference type="InterPro" id="IPR036736">
    <property type="entry name" value="ACP-like_sf"/>
</dbReference>
<dbReference type="Pfam" id="PF07993">
    <property type="entry name" value="NAD_binding_4"/>
    <property type="match status" value="1"/>
</dbReference>
<proteinExistence type="predicted"/>
<dbReference type="KEGG" id="cdet:87951740"/>
<organism evidence="7 8">
    <name type="scientific">Colletotrichum destructivum</name>
    <dbReference type="NCBI Taxonomy" id="34406"/>
    <lineage>
        <taxon>Eukaryota</taxon>
        <taxon>Fungi</taxon>
        <taxon>Dikarya</taxon>
        <taxon>Ascomycota</taxon>
        <taxon>Pezizomycotina</taxon>
        <taxon>Sordariomycetes</taxon>
        <taxon>Hypocreomycetidae</taxon>
        <taxon>Glomerellales</taxon>
        <taxon>Glomerellaceae</taxon>
        <taxon>Colletotrichum</taxon>
        <taxon>Colletotrichum destructivum species complex</taxon>
    </lineage>
</organism>
<protein>
    <submittedName>
        <fullName evidence="7">AMP-dependent synthetase/ligase domain, phosphopantetheine binding ACP domain, AMP-binding</fullName>
    </submittedName>
</protein>
<evidence type="ECO:0000259" key="6">
    <source>
        <dbReference type="Pfam" id="PF07993"/>
    </source>
</evidence>
<feature type="domain" description="Thioester reductase (TE)" evidence="6">
    <location>
        <begin position="697"/>
        <end position="932"/>
    </location>
</feature>
<evidence type="ECO:0000256" key="1">
    <source>
        <dbReference type="ARBA" id="ARBA00022450"/>
    </source>
</evidence>
<keyword evidence="3" id="KW-0521">NADP</keyword>
<dbReference type="PROSITE" id="PS00455">
    <property type="entry name" value="AMP_BINDING"/>
    <property type="match status" value="1"/>
</dbReference>
<keyword evidence="8" id="KW-1185">Reference proteome</keyword>
<dbReference type="AlphaFoldDB" id="A0AAX4J420"/>
<sequence>MNAPQYGKRLIPQVLDEIANTDPDAEIFSVPRSSDPKDGWKKVTYWQVANAVNRIAQLIVGKRGRPEPGTFPTLTYIGPSDVRYAIFTIACIKAGYKALLISPRNSHKGQMNLLEQTDCNIICCDSSFDDVVQPLAKERQMDIIVVSSAEAWLEDTEVYTHFPYIKTFEEAKMDPVVVLHTSGSTGLPKPVVLRVAMIAVGDAFHNLADFMGSMNCIKSITLGERLFLPMPLFHAAGCCMSILAAIYWKHPVALGFTNRPLTPQTVLDALQYAHVDNVILPPSILEEMASMPEGVDWLKKMKRVHFGGGNLARDAGNLLTKAEVPVSSLIASTETGVLPYFFQKNLSLWQWFIIDSDCMGVNWRRVTEEEDIYEQIIVRKDKEDPLQGIFYTFPEAREYSTKDLYCKHPTLPNHWRYYGRADNIIILSNGEKLNPLTIEEIVTGHPRVKGAIVAGAMRFQPLLIIEPMEGIKSGEEEKLIDDIWPLVVKANKETVAHGQISRQFIIVTSAKKPFPRAGKGTIQRQMALKLYNDEINEWYEKAEDNTEFVPVDVDIDITSQQALTSSIEKLFQHSLGSRALSADTDFFNAGIDSMQIINASRILRHGLKAAGANISADTIATRVIYGHPTPRQLSAYLIDCIRKQADDNTTTTAEDGSGRPNHDVAVMESLIQEYTRDLPQMHDSKPAPNDQGQTILITGTTGSLGSYMLDFMESNPAVTKVICLNRRNDGYERQMKISAERGLNTNWKKTEFLCADLSKSNLGLKPDVYNRLLKEADRIIHNAWPVNFNISLESFTPHIRGVRHFIDFSLHATKNVPIIFISSIGTVNCWAGPSPVPEEKLVDLSLPTGGYGRSKLVSSLILDEATQRSGVPTAIIRVGQIAGPQSKSGCWNRQEWLPSIVASSVYLGILPKDLGDESMVNWTPVEGIANLILEVSGIATPTPLQKINGYFHGVNPRTIEWEKLAVAIKSFYGDRIKNLVSFKEWSKALEESASLAKDVEKNPGIKLLDFYQDLASGGGSVKLSMERTMEQSRTMKEMQAVTPELVQNWCRQWGF</sequence>
<accession>A0AAX4J420</accession>
<dbReference type="InterPro" id="IPR009081">
    <property type="entry name" value="PP-bd_ACP"/>
</dbReference>
<dbReference type="InterPro" id="IPR020845">
    <property type="entry name" value="AMP-binding_CS"/>
</dbReference>